<protein>
    <submittedName>
        <fullName evidence="3">Putative flap endonuclease-1-like 5' DNA nuclease</fullName>
    </submittedName>
</protein>
<feature type="coiled-coil region" evidence="1">
    <location>
        <begin position="48"/>
        <end position="148"/>
    </location>
</feature>
<gene>
    <name evidence="3" type="ORF">HNQ39_000243</name>
</gene>
<reference evidence="3 4" key="1">
    <citation type="submission" date="2020-08" db="EMBL/GenBank/DDBJ databases">
        <title>Genomic Encyclopedia of Type Strains, Phase IV (KMG-IV): sequencing the most valuable type-strain genomes for metagenomic binning, comparative biology and taxonomic classification.</title>
        <authorList>
            <person name="Goeker M."/>
        </authorList>
    </citation>
    <scope>NUCLEOTIDE SEQUENCE [LARGE SCALE GENOMIC DNA]</scope>
    <source>
        <strain evidence="3 4">DSM 23562</strain>
    </source>
</reference>
<keyword evidence="3" id="KW-0378">Hydrolase</keyword>
<keyword evidence="2" id="KW-0472">Membrane</keyword>
<accession>A0A7W9W4Z2</accession>
<feature type="transmembrane region" description="Helical" evidence="2">
    <location>
        <begin position="6"/>
        <end position="27"/>
    </location>
</feature>
<dbReference type="AlphaFoldDB" id="A0A7W9W4Z2"/>
<comment type="caution">
    <text evidence="3">The sequence shown here is derived from an EMBL/GenBank/DDBJ whole genome shotgun (WGS) entry which is preliminary data.</text>
</comment>
<keyword evidence="3" id="KW-0255">Endonuclease</keyword>
<evidence type="ECO:0000256" key="1">
    <source>
        <dbReference type="SAM" id="Coils"/>
    </source>
</evidence>
<keyword evidence="1" id="KW-0175">Coiled coil</keyword>
<organism evidence="3 4">
    <name type="scientific">Armatimonas rosea</name>
    <dbReference type="NCBI Taxonomy" id="685828"/>
    <lineage>
        <taxon>Bacteria</taxon>
        <taxon>Bacillati</taxon>
        <taxon>Armatimonadota</taxon>
        <taxon>Armatimonadia</taxon>
        <taxon>Armatimonadales</taxon>
        <taxon>Armatimonadaceae</taxon>
        <taxon>Armatimonas</taxon>
    </lineage>
</organism>
<dbReference type="RefSeq" id="WP_184192106.1">
    <property type="nucleotide sequence ID" value="NZ_JACHGW010000001.1"/>
</dbReference>
<keyword evidence="4" id="KW-1185">Reference proteome</keyword>
<sequence length="258" mass="28795">MLNLLTFIWFCLLIAFLLGLLLGYALWHNHQKTAQANEAEDTDHDKQLTVLQAERDKLQEERDKAREETLSLNARIDELTRSVEDITRQKALLETGPRTLGDLAGITAERDQLRAALNQANANIQTANAKLQEQSERLLLQSAELERLHTALPSPPTPPTPPAVPEVVAAALAATGLVIPPVEQGRVDDLKEIIGVGPFIESKLRGLGLQTFKQIALLTPAMLEKVAENIEYFQGRIGRENWIEQCKALHFDKYGERL</sequence>
<evidence type="ECO:0000313" key="4">
    <source>
        <dbReference type="Proteomes" id="UP000520814"/>
    </source>
</evidence>
<name>A0A7W9W4Z2_ARMRO</name>
<keyword evidence="3" id="KW-0540">Nuclease</keyword>
<dbReference type="Proteomes" id="UP000520814">
    <property type="component" value="Unassembled WGS sequence"/>
</dbReference>
<dbReference type="EMBL" id="JACHGW010000001">
    <property type="protein sequence ID" value="MBB6048481.1"/>
    <property type="molecule type" value="Genomic_DNA"/>
</dbReference>
<evidence type="ECO:0000256" key="2">
    <source>
        <dbReference type="SAM" id="Phobius"/>
    </source>
</evidence>
<keyword evidence="2" id="KW-0812">Transmembrane</keyword>
<evidence type="ECO:0000313" key="3">
    <source>
        <dbReference type="EMBL" id="MBB6048481.1"/>
    </source>
</evidence>
<proteinExistence type="predicted"/>
<keyword evidence="2" id="KW-1133">Transmembrane helix</keyword>
<dbReference type="GO" id="GO:0004519">
    <property type="term" value="F:endonuclease activity"/>
    <property type="evidence" value="ECO:0007669"/>
    <property type="project" value="UniProtKB-KW"/>
</dbReference>